<dbReference type="Proteomes" id="UP001408789">
    <property type="component" value="Unassembled WGS sequence"/>
</dbReference>
<dbReference type="AlphaFoldDB" id="A0AAP0DCZ6"/>
<proteinExistence type="predicted"/>
<accession>A0AAP0DCZ6</accession>
<evidence type="ECO:0000313" key="2">
    <source>
        <dbReference type="Proteomes" id="UP001408789"/>
    </source>
</evidence>
<sequence length="109" mass="12193">MGTGKIAPIENNHTRFLYKPLGPTGLCNPMSPHITEASNLTLNLGRVLGLSGRKPLSISHKLSIFSNIHHDTARFTVPTTRFPTNSHIYRINFDTNQNKMFKCVFANTL</sequence>
<protein>
    <submittedName>
        <fullName evidence="1">Uncharacterized protein</fullName>
    </submittedName>
</protein>
<reference evidence="1 2" key="1">
    <citation type="submission" date="2024-04" db="EMBL/GenBank/DDBJ databases">
        <title>The reference genome of an endangered Asteraceae, Deinandra increscens subsp. villosa, native to the Central Coast of California.</title>
        <authorList>
            <person name="Guilliams M."/>
            <person name="Hasenstab-Lehman K."/>
            <person name="Meyer R."/>
            <person name="Mcevoy S."/>
        </authorList>
    </citation>
    <scope>NUCLEOTIDE SEQUENCE [LARGE SCALE GENOMIC DNA]</scope>
    <source>
        <tissue evidence="1">Leaf</tissue>
    </source>
</reference>
<keyword evidence="2" id="KW-1185">Reference proteome</keyword>
<gene>
    <name evidence="1" type="ORF">SSX86_013049</name>
</gene>
<comment type="caution">
    <text evidence="1">The sequence shown here is derived from an EMBL/GenBank/DDBJ whole genome shotgun (WGS) entry which is preliminary data.</text>
</comment>
<dbReference type="EMBL" id="JBCNJP010000014">
    <property type="protein sequence ID" value="KAK9068933.1"/>
    <property type="molecule type" value="Genomic_DNA"/>
</dbReference>
<organism evidence="1 2">
    <name type="scientific">Deinandra increscens subsp. villosa</name>
    <dbReference type="NCBI Taxonomy" id="3103831"/>
    <lineage>
        <taxon>Eukaryota</taxon>
        <taxon>Viridiplantae</taxon>
        <taxon>Streptophyta</taxon>
        <taxon>Embryophyta</taxon>
        <taxon>Tracheophyta</taxon>
        <taxon>Spermatophyta</taxon>
        <taxon>Magnoliopsida</taxon>
        <taxon>eudicotyledons</taxon>
        <taxon>Gunneridae</taxon>
        <taxon>Pentapetalae</taxon>
        <taxon>asterids</taxon>
        <taxon>campanulids</taxon>
        <taxon>Asterales</taxon>
        <taxon>Asteraceae</taxon>
        <taxon>Asteroideae</taxon>
        <taxon>Heliantheae alliance</taxon>
        <taxon>Madieae</taxon>
        <taxon>Madiinae</taxon>
        <taxon>Deinandra</taxon>
    </lineage>
</organism>
<name>A0AAP0DCZ6_9ASTR</name>
<evidence type="ECO:0000313" key="1">
    <source>
        <dbReference type="EMBL" id="KAK9068933.1"/>
    </source>
</evidence>